<dbReference type="EC" id="2.3.2.27" evidence="4"/>
<dbReference type="InterPro" id="IPR001841">
    <property type="entry name" value="Znf_RING"/>
</dbReference>
<evidence type="ECO:0000256" key="8">
    <source>
        <dbReference type="ARBA" id="ARBA00022771"/>
    </source>
</evidence>
<evidence type="ECO:0000256" key="12">
    <source>
        <dbReference type="ARBA" id="ARBA00023136"/>
    </source>
</evidence>
<evidence type="ECO:0000259" key="15">
    <source>
        <dbReference type="PROSITE" id="PS50089"/>
    </source>
</evidence>
<feature type="compositionally biased region" description="Acidic residues" evidence="14">
    <location>
        <begin position="281"/>
        <end position="290"/>
    </location>
</feature>
<keyword evidence="12" id="KW-0472">Membrane</keyword>
<dbReference type="PANTHER" id="PTHR46913:SF1">
    <property type="entry name" value="RING-H2 FINGER PROTEIN ATL16"/>
    <property type="match status" value="1"/>
</dbReference>
<feature type="compositionally biased region" description="Gly residues" evidence="14">
    <location>
        <begin position="13"/>
        <end position="23"/>
    </location>
</feature>
<dbReference type="Gene3D" id="3.30.40.10">
    <property type="entry name" value="Zinc/RING finger domain, C3HC4 (zinc finger)"/>
    <property type="match status" value="1"/>
</dbReference>
<evidence type="ECO:0000256" key="9">
    <source>
        <dbReference type="ARBA" id="ARBA00022786"/>
    </source>
</evidence>
<keyword evidence="7" id="KW-0479">Metal-binding</keyword>
<evidence type="ECO:0000256" key="13">
    <source>
        <dbReference type="PROSITE-ProRule" id="PRU00175"/>
    </source>
</evidence>
<sequence>KMGSGASSMGPGPAFGGISGPVGGSADRSSAGQPRYWCHQCQASIARLSEGSCPSCGGGFVEETVNLRSISQASGWLAAAASGGPNSTEARIARLLDDLHTHLEMVEGLSTSMRRAINGGIDEDSNRQASGATPAPPEVLRALEVLKVTEDSMKSMKQTPQCVVCCADFEVGEELRQLPGCGHCFHGDCIGQWLQRAIKCPICRCDLCEAVGVSPPAPDPRQVRLEQLQAALFHPGSLGGILGSSSSAASPFWPHPAEHPGSRPVAEGPGQFISESSSGDESSDGSDESSDANHSSPSANANALRPAGPSNGRSLEVDPGDVDETGVEANSIDLVMSQVRCTRGKAVAALKANNNHIVQAIMQLSSS</sequence>
<dbReference type="Pfam" id="PF14369">
    <property type="entry name" value="Zn_ribbon_19"/>
    <property type="match status" value="1"/>
</dbReference>
<comment type="catalytic activity">
    <reaction evidence="1">
        <text>S-ubiquitinyl-[E2 ubiquitin-conjugating enzyme]-L-cysteine + [acceptor protein]-L-lysine = [E2 ubiquitin-conjugating enzyme]-L-cysteine + N(6)-ubiquitinyl-[acceptor protein]-L-lysine.</text>
        <dbReference type="EC" id="2.3.2.27"/>
    </reaction>
</comment>
<evidence type="ECO:0000256" key="10">
    <source>
        <dbReference type="ARBA" id="ARBA00022833"/>
    </source>
</evidence>
<feature type="non-terminal residue" evidence="16">
    <location>
        <position position="1"/>
    </location>
</feature>
<evidence type="ECO:0000256" key="1">
    <source>
        <dbReference type="ARBA" id="ARBA00000900"/>
    </source>
</evidence>
<dbReference type="SUPFAM" id="SSF57850">
    <property type="entry name" value="RING/U-box"/>
    <property type="match status" value="1"/>
</dbReference>
<protein>
    <recommendedName>
        <fullName evidence="4">RING-type E3 ubiquitin transferase</fullName>
        <ecNumber evidence="4">2.3.2.27</ecNumber>
    </recommendedName>
</protein>
<organism evidence="16 17">
    <name type="scientific">Polarella glacialis</name>
    <name type="common">Dinoflagellate</name>
    <dbReference type="NCBI Taxonomy" id="89957"/>
    <lineage>
        <taxon>Eukaryota</taxon>
        <taxon>Sar</taxon>
        <taxon>Alveolata</taxon>
        <taxon>Dinophyceae</taxon>
        <taxon>Suessiales</taxon>
        <taxon>Suessiaceae</taxon>
        <taxon>Polarella</taxon>
    </lineage>
</organism>
<dbReference type="InterPro" id="IPR044600">
    <property type="entry name" value="ATL1/ATL16-like"/>
</dbReference>
<evidence type="ECO:0000313" key="17">
    <source>
        <dbReference type="Proteomes" id="UP000626109"/>
    </source>
</evidence>
<evidence type="ECO:0000256" key="11">
    <source>
        <dbReference type="ARBA" id="ARBA00022989"/>
    </source>
</evidence>
<evidence type="ECO:0000256" key="4">
    <source>
        <dbReference type="ARBA" id="ARBA00012483"/>
    </source>
</evidence>
<keyword evidence="9" id="KW-0833">Ubl conjugation pathway</keyword>
<evidence type="ECO:0000256" key="3">
    <source>
        <dbReference type="ARBA" id="ARBA00004906"/>
    </source>
</evidence>
<keyword evidence="5" id="KW-0808">Transferase</keyword>
<name>A0A813HKG6_POLGL</name>
<evidence type="ECO:0000256" key="14">
    <source>
        <dbReference type="SAM" id="MobiDB-lite"/>
    </source>
</evidence>
<evidence type="ECO:0000256" key="6">
    <source>
        <dbReference type="ARBA" id="ARBA00022692"/>
    </source>
</evidence>
<dbReference type="EMBL" id="CAJNNW010001415">
    <property type="protein sequence ID" value="CAE8638228.1"/>
    <property type="molecule type" value="Genomic_DNA"/>
</dbReference>
<dbReference type="InterPro" id="IPR039525">
    <property type="entry name" value="RNF126-like_zinc-ribbon"/>
</dbReference>
<feature type="region of interest" description="Disordered" evidence="14">
    <location>
        <begin position="1"/>
        <end position="29"/>
    </location>
</feature>
<dbReference type="PROSITE" id="PS50089">
    <property type="entry name" value="ZF_RING_2"/>
    <property type="match status" value="1"/>
</dbReference>
<comment type="pathway">
    <text evidence="3">Protein modification; protein ubiquitination.</text>
</comment>
<dbReference type="PANTHER" id="PTHR46913">
    <property type="entry name" value="RING-H2 FINGER PROTEIN ATL16"/>
    <property type="match status" value="1"/>
</dbReference>
<keyword evidence="8 13" id="KW-0863">Zinc-finger</keyword>
<keyword evidence="6" id="KW-0812">Transmembrane</keyword>
<dbReference type="GO" id="GO:0061630">
    <property type="term" value="F:ubiquitin protein ligase activity"/>
    <property type="evidence" value="ECO:0007669"/>
    <property type="project" value="UniProtKB-EC"/>
</dbReference>
<keyword evidence="10" id="KW-0862">Zinc</keyword>
<dbReference type="GO" id="GO:0008270">
    <property type="term" value="F:zinc ion binding"/>
    <property type="evidence" value="ECO:0007669"/>
    <property type="project" value="UniProtKB-KW"/>
</dbReference>
<comment type="caution">
    <text evidence="16">The sequence shown here is derived from an EMBL/GenBank/DDBJ whole genome shotgun (WGS) entry which is preliminary data.</text>
</comment>
<accession>A0A813HKG6</accession>
<feature type="compositionally biased region" description="Low complexity" evidence="14">
    <location>
        <begin position="1"/>
        <end position="12"/>
    </location>
</feature>
<evidence type="ECO:0000256" key="7">
    <source>
        <dbReference type="ARBA" id="ARBA00022723"/>
    </source>
</evidence>
<evidence type="ECO:0000313" key="16">
    <source>
        <dbReference type="EMBL" id="CAE8638228.1"/>
    </source>
</evidence>
<dbReference type="Proteomes" id="UP000626109">
    <property type="component" value="Unassembled WGS sequence"/>
</dbReference>
<evidence type="ECO:0000256" key="2">
    <source>
        <dbReference type="ARBA" id="ARBA00004167"/>
    </source>
</evidence>
<reference evidence="16" key="1">
    <citation type="submission" date="2021-02" db="EMBL/GenBank/DDBJ databases">
        <authorList>
            <person name="Dougan E. K."/>
            <person name="Rhodes N."/>
            <person name="Thang M."/>
            <person name="Chan C."/>
        </authorList>
    </citation>
    <scope>NUCLEOTIDE SEQUENCE</scope>
</reference>
<dbReference type="CDD" id="cd16461">
    <property type="entry name" value="RING-H2_EL5-like"/>
    <property type="match status" value="1"/>
</dbReference>
<dbReference type="AlphaFoldDB" id="A0A813HKG6"/>
<dbReference type="InterPro" id="IPR013083">
    <property type="entry name" value="Znf_RING/FYVE/PHD"/>
</dbReference>
<dbReference type="GO" id="GO:0016567">
    <property type="term" value="P:protein ubiquitination"/>
    <property type="evidence" value="ECO:0007669"/>
    <property type="project" value="InterPro"/>
</dbReference>
<dbReference type="SMART" id="SM00184">
    <property type="entry name" value="RING"/>
    <property type="match status" value="1"/>
</dbReference>
<dbReference type="Pfam" id="PF13639">
    <property type="entry name" value="zf-RING_2"/>
    <property type="match status" value="1"/>
</dbReference>
<feature type="domain" description="RING-type" evidence="15">
    <location>
        <begin position="162"/>
        <end position="204"/>
    </location>
</feature>
<keyword evidence="11" id="KW-1133">Transmembrane helix</keyword>
<feature type="compositionally biased region" description="Low complexity" evidence="14">
    <location>
        <begin position="292"/>
        <end position="303"/>
    </location>
</feature>
<dbReference type="GO" id="GO:0016020">
    <property type="term" value="C:membrane"/>
    <property type="evidence" value="ECO:0007669"/>
    <property type="project" value="UniProtKB-SubCell"/>
</dbReference>
<proteinExistence type="predicted"/>
<comment type="subcellular location">
    <subcellularLocation>
        <location evidence="2">Membrane</location>
        <topology evidence="2">Single-pass membrane protein</topology>
    </subcellularLocation>
</comment>
<feature type="region of interest" description="Disordered" evidence="14">
    <location>
        <begin position="245"/>
        <end position="324"/>
    </location>
</feature>
<gene>
    <name evidence="16" type="ORF">PGLA2088_LOCUS1804</name>
</gene>
<dbReference type="Gene3D" id="1.10.8.10">
    <property type="entry name" value="DNA helicase RuvA subunit, C-terminal domain"/>
    <property type="match status" value="1"/>
</dbReference>
<evidence type="ECO:0000256" key="5">
    <source>
        <dbReference type="ARBA" id="ARBA00022679"/>
    </source>
</evidence>